<dbReference type="InterPro" id="IPR052337">
    <property type="entry name" value="SAT4-like"/>
</dbReference>
<feature type="transmembrane region" description="Helical" evidence="7">
    <location>
        <begin position="174"/>
        <end position="196"/>
    </location>
</feature>
<evidence type="ECO:0000259" key="8">
    <source>
        <dbReference type="Pfam" id="PF20684"/>
    </source>
</evidence>
<feature type="domain" description="Rhodopsin" evidence="8">
    <location>
        <begin position="31"/>
        <end position="270"/>
    </location>
</feature>
<accession>A0ABR1RKR8</accession>
<feature type="compositionally biased region" description="Basic and acidic residues" evidence="6">
    <location>
        <begin position="390"/>
        <end position="417"/>
    </location>
</feature>
<evidence type="ECO:0000256" key="3">
    <source>
        <dbReference type="ARBA" id="ARBA00022989"/>
    </source>
</evidence>
<gene>
    <name evidence="9" type="ORF">PG991_008467</name>
</gene>
<dbReference type="Proteomes" id="UP001396898">
    <property type="component" value="Unassembled WGS sequence"/>
</dbReference>
<evidence type="ECO:0000313" key="10">
    <source>
        <dbReference type="Proteomes" id="UP001396898"/>
    </source>
</evidence>
<dbReference type="InterPro" id="IPR049326">
    <property type="entry name" value="Rhodopsin_dom_fungi"/>
</dbReference>
<dbReference type="PANTHER" id="PTHR33048">
    <property type="entry name" value="PTH11-LIKE INTEGRAL MEMBRANE PROTEIN (AFU_ORTHOLOGUE AFUA_5G11245)"/>
    <property type="match status" value="1"/>
</dbReference>
<evidence type="ECO:0000256" key="2">
    <source>
        <dbReference type="ARBA" id="ARBA00022692"/>
    </source>
</evidence>
<feature type="compositionally biased region" description="Low complexity" evidence="6">
    <location>
        <begin position="358"/>
        <end position="374"/>
    </location>
</feature>
<feature type="region of interest" description="Disordered" evidence="6">
    <location>
        <begin position="390"/>
        <end position="450"/>
    </location>
</feature>
<comment type="subcellular location">
    <subcellularLocation>
        <location evidence="1">Membrane</location>
        <topology evidence="1">Multi-pass membrane protein</topology>
    </subcellularLocation>
</comment>
<sequence length="450" mass="49834">MADGADIPNRGPELQAVAISLLVLAVVATALRCYTRLFILRAFGLDDGVMVFATISFILFTASSLTGVHYGTGRHHSDLAHADIQQAMKYWWWCYIWYCITMIASKISIGVFLLRITVVKIHKWIIYVVLFLSVITGIVFFFVTLLQCQPLYYFWNKDEPGTCVPPSVIAALTYLYSAFSVICDFTFALLPLHMIMGLQMRQSIKYSLIPILGMACVASVAVVVRFVFVHTFEEPDFLWATLDIAIWSDVEQGLAICAGCLATLQPLIKRTAQSVGLWSIHTGAGASASGLPPHTIGSMDRHKASRNRAARDNGNFTLATFNRVSEDDEEDLDLEGNHRRGGGKRKIGVMGGLGNGDNGSNDSQNIHNNNNGNNKGIFTTTTVTVKKEPAHHDGSGMYNHFDDSEERLTHKSSKDYLEEGGPGSAPGARWITRRRINEDERGKTERTKSY</sequence>
<evidence type="ECO:0000256" key="7">
    <source>
        <dbReference type="SAM" id="Phobius"/>
    </source>
</evidence>
<comment type="caution">
    <text evidence="9">The sequence shown here is derived from an EMBL/GenBank/DDBJ whole genome shotgun (WGS) entry which is preliminary data.</text>
</comment>
<comment type="similarity">
    <text evidence="5">Belongs to the SAT4 family.</text>
</comment>
<keyword evidence="3 7" id="KW-1133">Transmembrane helix</keyword>
<keyword evidence="4 7" id="KW-0472">Membrane</keyword>
<dbReference type="PANTHER" id="PTHR33048:SF96">
    <property type="entry name" value="INTEGRAL MEMBRANE PROTEIN"/>
    <property type="match status" value="1"/>
</dbReference>
<evidence type="ECO:0000313" key="9">
    <source>
        <dbReference type="EMBL" id="KAK8015579.1"/>
    </source>
</evidence>
<name>A0ABR1RKR8_9PEZI</name>
<feature type="transmembrane region" description="Helical" evidence="7">
    <location>
        <begin position="16"/>
        <end position="37"/>
    </location>
</feature>
<evidence type="ECO:0000256" key="5">
    <source>
        <dbReference type="ARBA" id="ARBA00038359"/>
    </source>
</evidence>
<proteinExistence type="inferred from homology"/>
<protein>
    <recommendedName>
        <fullName evidence="8">Rhodopsin domain-containing protein</fullName>
    </recommendedName>
</protein>
<organism evidence="9 10">
    <name type="scientific">Apiospora marii</name>
    <dbReference type="NCBI Taxonomy" id="335849"/>
    <lineage>
        <taxon>Eukaryota</taxon>
        <taxon>Fungi</taxon>
        <taxon>Dikarya</taxon>
        <taxon>Ascomycota</taxon>
        <taxon>Pezizomycotina</taxon>
        <taxon>Sordariomycetes</taxon>
        <taxon>Xylariomycetidae</taxon>
        <taxon>Amphisphaeriales</taxon>
        <taxon>Apiosporaceae</taxon>
        <taxon>Apiospora</taxon>
    </lineage>
</organism>
<feature type="transmembrane region" description="Helical" evidence="7">
    <location>
        <begin position="126"/>
        <end position="154"/>
    </location>
</feature>
<reference evidence="9 10" key="1">
    <citation type="submission" date="2023-01" db="EMBL/GenBank/DDBJ databases">
        <title>Analysis of 21 Apiospora genomes using comparative genomics revels a genus with tremendous synthesis potential of carbohydrate active enzymes and secondary metabolites.</title>
        <authorList>
            <person name="Sorensen T."/>
        </authorList>
    </citation>
    <scope>NUCLEOTIDE SEQUENCE [LARGE SCALE GENOMIC DNA]</scope>
    <source>
        <strain evidence="9 10">CBS 20057</strain>
    </source>
</reference>
<feature type="transmembrane region" description="Helical" evidence="7">
    <location>
        <begin position="208"/>
        <end position="228"/>
    </location>
</feature>
<evidence type="ECO:0000256" key="1">
    <source>
        <dbReference type="ARBA" id="ARBA00004141"/>
    </source>
</evidence>
<evidence type="ECO:0000256" key="4">
    <source>
        <dbReference type="ARBA" id="ARBA00023136"/>
    </source>
</evidence>
<dbReference type="Pfam" id="PF20684">
    <property type="entry name" value="Fung_rhodopsin"/>
    <property type="match status" value="1"/>
</dbReference>
<evidence type="ECO:0000256" key="6">
    <source>
        <dbReference type="SAM" id="MobiDB-lite"/>
    </source>
</evidence>
<dbReference type="EMBL" id="JAQQWI010000012">
    <property type="protein sequence ID" value="KAK8015579.1"/>
    <property type="molecule type" value="Genomic_DNA"/>
</dbReference>
<feature type="transmembrane region" description="Helical" evidence="7">
    <location>
        <begin position="90"/>
        <end position="114"/>
    </location>
</feature>
<feature type="compositionally biased region" description="Basic and acidic residues" evidence="6">
    <location>
        <begin position="435"/>
        <end position="450"/>
    </location>
</feature>
<feature type="transmembrane region" description="Helical" evidence="7">
    <location>
        <begin position="49"/>
        <end position="70"/>
    </location>
</feature>
<keyword evidence="10" id="KW-1185">Reference proteome</keyword>
<keyword evidence="2 7" id="KW-0812">Transmembrane</keyword>
<feature type="region of interest" description="Disordered" evidence="6">
    <location>
        <begin position="355"/>
        <end position="375"/>
    </location>
</feature>